<dbReference type="Gene3D" id="1.20.120.530">
    <property type="entry name" value="GntR ligand-binding domain-like"/>
    <property type="match status" value="1"/>
</dbReference>
<accession>A0A7I7QND8</accession>
<dbReference type="InterPro" id="IPR008920">
    <property type="entry name" value="TF_FadR/GntR_C"/>
</dbReference>
<dbReference type="Proteomes" id="UP000467193">
    <property type="component" value="Chromosome"/>
</dbReference>
<dbReference type="InterPro" id="IPR036390">
    <property type="entry name" value="WH_DNA-bd_sf"/>
</dbReference>
<dbReference type="KEGG" id="msei:MSEDJ_15730"/>
<name>A0A7I7QND8_9MYCO</name>
<dbReference type="InterPro" id="IPR000524">
    <property type="entry name" value="Tscrpt_reg_HTH_GntR"/>
</dbReference>
<gene>
    <name evidence="5" type="primary">pdhR_2</name>
    <name evidence="5" type="ORF">MSEDJ_15730</name>
</gene>
<dbReference type="PANTHER" id="PTHR43537">
    <property type="entry name" value="TRANSCRIPTIONAL REGULATOR, GNTR FAMILY"/>
    <property type="match status" value="1"/>
</dbReference>
<feature type="domain" description="HTH gntR-type" evidence="4">
    <location>
        <begin position="36"/>
        <end position="106"/>
    </location>
</feature>
<evidence type="ECO:0000256" key="1">
    <source>
        <dbReference type="ARBA" id="ARBA00023015"/>
    </source>
</evidence>
<dbReference type="PANTHER" id="PTHR43537:SF5">
    <property type="entry name" value="UXU OPERON TRANSCRIPTIONAL REGULATOR"/>
    <property type="match status" value="1"/>
</dbReference>
<evidence type="ECO:0000259" key="4">
    <source>
        <dbReference type="PROSITE" id="PS50949"/>
    </source>
</evidence>
<protein>
    <submittedName>
        <fullName evidence="5">GntR family transcriptional regulator</fullName>
    </submittedName>
</protein>
<evidence type="ECO:0000256" key="2">
    <source>
        <dbReference type="ARBA" id="ARBA00023125"/>
    </source>
</evidence>
<dbReference type="Pfam" id="PF00392">
    <property type="entry name" value="GntR"/>
    <property type="match status" value="1"/>
</dbReference>
<dbReference type="SMART" id="SM00345">
    <property type="entry name" value="HTH_GNTR"/>
    <property type="match status" value="1"/>
</dbReference>
<dbReference type="EMBL" id="AP022588">
    <property type="protein sequence ID" value="BBY27477.1"/>
    <property type="molecule type" value="Genomic_DNA"/>
</dbReference>
<dbReference type="InterPro" id="IPR036388">
    <property type="entry name" value="WH-like_DNA-bd_sf"/>
</dbReference>
<reference evidence="5 6" key="1">
    <citation type="journal article" date="2019" name="Emerg. Microbes Infect.">
        <title>Comprehensive subspecies identification of 175 nontuberculous mycobacteria species based on 7547 genomic profiles.</title>
        <authorList>
            <person name="Matsumoto Y."/>
            <person name="Kinjo T."/>
            <person name="Motooka D."/>
            <person name="Nabeya D."/>
            <person name="Jung N."/>
            <person name="Uechi K."/>
            <person name="Horii T."/>
            <person name="Iida T."/>
            <person name="Fujita J."/>
            <person name="Nakamura S."/>
        </authorList>
    </citation>
    <scope>NUCLEOTIDE SEQUENCE [LARGE SCALE GENOMIC DNA]</scope>
    <source>
        <strain evidence="5 6">JCM 17899</strain>
    </source>
</reference>
<keyword evidence="3" id="KW-0804">Transcription</keyword>
<dbReference type="Gene3D" id="1.10.10.10">
    <property type="entry name" value="Winged helix-like DNA-binding domain superfamily/Winged helix DNA-binding domain"/>
    <property type="match status" value="1"/>
</dbReference>
<dbReference type="GO" id="GO:0003677">
    <property type="term" value="F:DNA binding"/>
    <property type="evidence" value="ECO:0007669"/>
    <property type="project" value="UniProtKB-KW"/>
</dbReference>
<sequence>MPPVADPGETAGLADDSVFAVSSSLLQVALDPLDSSTRADVVTKRLQQAIALGLLRSGAPLPSEADLASQLQVSNVTLRASLAELRREGLIETKRGRGGGSFIRSGAGHDQAILRRQLLSLNIDEIRDTRDLQVGVTGRAAYLAAERARGYEVGRLSSFAQALAAASTPIARVKADFRFHAELAAATRSAHLTRVEIGIMTTLSPLLWIEGCEARPAHQSSTEHQAIVEAVAARDRNAARMHAEEHVHRTLDGLIELRMELGRVEDRA</sequence>
<dbReference type="PRINTS" id="PR00035">
    <property type="entry name" value="HTHGNTR"/>
</dbReference>
<evidence type="ECO:0000313" key="6">
    <source>
        <dbReference type="Proteomes" id="UP000467193"/>
    </source>
</evidence>
<keyword evidence="6" id="KW-1185">Reference proteome</keyword>
<keyword evidence="2" id="KW-0238">DNA-binding</keyword>
<organism evidence="5 6">
    <name type="scientific">Mycolicibacterium sediminis</name>
    <dbReference type="NCBI Taxonomy" id="1286180"/>
    <lineage>
        <taxon>Bacteria</taxon>
        <taxon>Bacillati</taxon>
        <taxon>Actinomycetota</taxon>
        <taxon>Actinomycetes</taxon>
        <taxon>Mycobacteriales</taxon>
        <taxon>Mycobacteriaceae</taxon>
        <taxon>Mycolicibacterium</taxon>
    </lineage>
</organism>
<dbReference type="GO" id="GO:0003700">
    <property type="term" value="F:DNA-binding transcription factor activity"/>
    <property type="evidence" value="ECO:0007669"/>
    <property type="project" value="InterPro"/>
</dbReference>
<dbReference type="SUPFAM" id="SSF48008">
    <property type="entry name" value="GntR ligand-binding domain-like"/>
    <property type="match status" value="1"/>
</dbReference>
<dbReference type="SUPFAM" id="SSF46785">
    <property type="entry name" value="Winged helix' DNA-binding domain"/>
    <property type="match status" value="1"/>
</dbReference>
<dbReference type="AlphaFoldDB" id="A0A7I7QND8"/>
<proteinExistence type="predicted"/>
<keyword evidence="1" id="KW-0805">Transcription regulation</keyword>
<dbReference type="CDD" id="cd07377">
    <property type="entry name" value="WHTH_GntR"/>
    <property type="match status" value="1"/>
</dbReference>
<dbReference type="PROSITE" id="PS50949">
    <property type="entry name" value="HTH_GNTR"/>
    <property type="match status" value="1"/>
</dbReference>
<dbReference type="InterPro" id="IPR011711">
    <property type="entry name" value="GntR_C"/>
</dbReference>
<evidence type="ECO:0000256" key="3">
    <source>
        <dbReference type="ARBA" id="ARBA00023163"/>
    </source>
</evidence>
<dbReference type="Pfam" id="PF07729">
    <property type="entry name" value="FCD"/>
    <property type="match status" value="1"/>
</dbReference>
<evidence type="ECO:0000313" key="5">
    <source>
        <dbReference type="EMBL" id="BBY27477.1"/>
    </source>
</evidence>
<dbReference type="SMART" id="SM00895">
    <property type="entry name" value="FCD"/>
    <property type="match status" value="1"/>
</dbReference>